<dbReference type="PANTHER" id="PTHR14374">
    <property type="entry name" value="FOIE GRAS"/>
    <property type="match status" value="1"/>
</dbReference>
<evidence type="ECO:0000259" key="2">
    <source>
        <dbReference type="Pfam" id="PF07919"/>
    </source>
</evidence>
<dbReference type="Proteomes" id="UP000827284">
    <property type="component" value="Unassembled WGS sequence"/>
</dbReference>
<reference evidence="5" key="1">
    <citation type="submission" date="2021-11" db="EMBL/GenBank/DDBJ databases">
        <authorList>
            <person name="Herlambang A."/>
            <person name="Guo Y."/>
            <person name="Takashima Y."/>
            <person name="Nishizawa T."/>
        </authorList>
    </citation>
    <scope>NUCLEOTIDE SEQUENCE</scope>
    <source>
        <strain evidence="5">E1425</strain>
    </source>
</reference>
<feature type="region of interest" description="Disordered" evidence="1">
    <location>
        <begin position="1164"/>
        <end position="1193"/>
    </location>
</feature>
<keyword evidence="6" id="KW-1185">Reference proteome</keyword>
<dbReference type="InterPro" id="IPR012880">
    <property type="entry name" value="Gryzun"/>
</dbReference>
<accession>A0A9P3HKB3</accession>
<dbReference type="PANTHER" id="PTHR14374:SF0">
    <property type="entry name" value="TRAFFICKING PROTEIN PARTICLE COMPLEX SUBUNIT 11"/>
    <property type="match status" value="1"/>
</dbReference>
<gene>
    <name evidence="5" type="ORF">EMPS_10181</name>
</gene>
<reference evidence="5" key="2">
    <citation type="journal article" date="2022" name="Microbiol. Resour. Announc.">
        <title>Whole-Genome Sequence of Entomortierella parvispora E1425, a Mucoromycotan Fungus Associated with Burkholderiaceae-Related Endosymbiotic Bacteria.</title>
        <authorList>
            <person name="Herlambang A."/>
            <person name="Guo Y."/>
            <person name="Takashima Y."/>
            <person name="Narisawa K."/>
            <person name="Ohta H."/>
            <person name="Nishizawa T."/>
        </authorList>
    </citation>
    <scope>NUCLEOTIDE SEQUENCE</scope>
    <source>
        <strain evidence="5">E1425</strain>
    </source>
</reference>
<dbReference type="Pfam" id="PF11817">
    <property type="entry name" value="Foie-gras_1"/>
    <property type="match status" value="1"/>
</dbReference>
<dbReference type="EMBL" id="BQFW01000014">
    <property type="protein sequence ID" value="GJJ77822.1"/>
    <property type="molecule type" value="Genomic_DNA"/>
</dbReference>
<organism evidence="5 6">
    <name type="scientific">Entomortierella parvispora</name>
    <dbReference type="NCBI Taxonomy" id="205924"/>
    <lineage>
        <taxon>Eukaryota</taxon>
        <taxon>Fungi</taxon>
        <taxon>Fungi incertae sedis</taxon>
        <taxon>Mucoromycota</taxon>
        <taxon>Mortierellomycotina</taxon>
        <taxon>Mortierellomycetes</taxon>
        <taxon>Mortierellales</taxon>
        <taxon>Mortierellaceae</taxon>
        <taxon>Entomortierella</taxon>
    </lineage>
</organism>
<evidence type="ECO:0000313" key="6">
    <source>
        <dbReference type="Proteomes" id="UP000827284"/>
    </source>
</evidence>
<comment type="caution">
    <text evidence="5">The sequence shown here is derived from an EMBL/GenBank/DDBJ whole genome shotgun (WGS) entry which is preliminary data.</text>
</comment>
<feature type="region of interest" description="Disordered" evidence="1">
    <location>
        <begin position="270"/>
        <end position="303"/>
    </location>
</feature>
<evidence type="ECO:0000256" key="1">
    <source>
        <dbReference type="SAM" id="MobiDB-lite"/>
    </source>
</evidence>
<name>A0A9P3HKB3_9FUNG</name>
<evidence type="ECO:0000313" key="5">
    <source>
        <dbReference type="EMBL" id="GJJ77822.1"/>
    </source>
</evidence>
<dbReference type="Pfam" id="PF23643">
    <property type="entry name" value="TRAPPC13_C"/>
    <property type="match status" value="1"/>
</dbReference>
<feature type="compositionally biased region" description="Polar residues" evidence="1">
    <location>
        <begin position="279"/>
        <end position="289"/>
    </location>
</feature>
<dbReference type="Pfam" id="PF07919">
    <property type="entry name" value="Gryzun"/>
    <property type="match status" value="1"/>
</dbReference>
<feature type="domain" description="Gryzun putative trafficking through Golgi" evidence="2">
    <location>
        <begin position="711"/>
        <end position="1085"/>
    </location>
</feature>
<sequence length="1442" mass="160535">MDTYPPEFVIHLQPTLIVTGLLPAEDASSNADALSSQEKRNVNPTLEAQKAALLHAMLSRNNVSYWDNTKGLAGSLYFVVPEQRSYILQPTRKFLQQTGQQYQVPSLSPSSPSSPLYPDGLISPVWLRRHREQIPSVFIAIVDLWDRESVISNASDHGNRTVFSDKGPLGVVDPMEREHDIVLAQELLERRKVAQERTVKFAAVIILQRSHMEDPSIEDRLNFVRKSAGLDIKNSFYVLSPSSPQEISEFAINLQRSQYEGSMNYYKEQIKRHKKKKSNLPSTSASVRPQQGNGGSQQFQQDQLQQQQGLSVQGWMLRYDYKMGMFSECKQDIDNAVKYYESAYGLLVDMFAVTSSITPGASGLQARTKRWAEAKVLADCLCLKICKFHLYLDAPSTAFFHFRRHLIVFKALSTSWRMGDDSFEYWAWLGKQYRVLGDLIDIGTKSGFKLPSPSPGSVVYGSFAGMTDGAKDLSRFSGVAIGGSSTGFGIGPNGDAYPYNGNVGGGRGGGTHGPGAGINPMLVLQHAGYFYHQAANCSVQRRLRFEIAEEAYPDSNVAPVPSANIPHPPSLQSMNAERTIDHLSLTVELLTKSYEQFKRHKAGRMTMFLASEIAGTYYTAGKFEMALKFFERIGKTYRKEGWNLILTSILKWSVQCAKELGFWETVVECYIEMLSPEMPSTPAKRQSIFDELVSILHTEISPANKVSHNPVVVSMPQINSFVTCAVQFQGRQSFVSSPSKFQLQLFTQGGEDALPQPFRVSFIDIEFTDPSLNHRLQDSRPYGKQNDSSNPFRFKDRTGRRLSLHDCTHSTSQEIVGQDPEQRSRRIWVCDADLDIHPHEVAAYEGVVIPQTEQIVKITKISMGIVTEHWNVTLVFPSPETIQEADPAGYHLPAVTEAPKRQWMEKTDAADSPSGSLRLRNLDRGVRTPPSLSVVPRESKVEIESIFKSPAYLDEYFPIKIKVRNGEKFAVSMEMDVELLPIDPSIESSDFIFLDPADQTDANQALLGLRPSKKGADSDPMVPVGEWAEQVIYVKACEIPTPRTVVCKVRYEVVTSETDQTRSWTEKHHSFRVLFIPPFDAEVDYFHQPASKMTADAGESTAIAPILERNTVDEKHGTVLIPALTHREQYLMSTKVNNEGPWPVQVKEVKLILGSAMDALLSESASNTKSRQDGAAAPLGLSRNHSISRARDRKKSLHDAGIYVDLVEDSVQKDNAGVASESSEGKLGGSIKKWAPNNLVSFNHLIQVTAADLELAPEQVDIGFLQIQWRRYQEDPRKQTPYTMALVPLQPLTLPKAEIFMTVDLPKDAKVNRPFTARYKIENPTGRVHELSMTVEPSEGMVYAGVMQSTLRILPYGSLPIQMNCYPLQAGLVRLPRVKLVINKRKPIGRAAAAAAARREAPSEEVLVKVRGATRLANGSMPAGASSEAVVIFVKPETGDIA</sequence>
<feature type="region of interest" description="Disordered" evidence="1">
    <location>
        <begin position="774"/>
        <end position="795"/>
    </location>
</feature>
<evidence type="ECO:0000259" key="4">
    <source>
        <dbReference type="Pfam" id="PF23643"/>
    </source>
</evidence>
<feature type="domain" description="Trafficking protein particle complex subunit 13 C-terminal" evidence="4">
    <location>
        <begin position="1306"/>
        <end position="1381"/>
    </location>
</feature>
<evidence type="ECO:0000259" key="3">
    <source>
        <dbReference type="Pfam" id="PF11817"/>
    </source>
</evidence>
<feature type="domain" description="Trafficking protein particle complex subunit 11" evidence="3">
    <location>
        <begin position="370"/>
        <end position="675"/>
    </location>
</feature>
<protein>
    <submittedName>
        <fullName evidence="5">Trafficking protein particle complex subunit 11</fullName>
    </submittedName>
</protein>
<dbReference type="OrthoDB" id="6278596at2759"/>
<proteinExistence type="predicted"/>
<dbReference type="InterPro" id="IPR021773">
    <property type="entry name" value="TPC11"/>
</dbReference>
<dbReference type="InterPro" id="IPR055428">
    <property type="entry name" value="TRAPPC13_C"/>
</dbReference>